<dbReference type="Pfam" id="PF00005">
    <property type="entry name" value="ABC_tran"/>
    <property type="match status" value="2"/>
</dbReference>
<dbReference type="InterPro" id="IPR032781">
    <property type="entry name" value="ABC_tran_Xtn"/>
</dbReference>
<dbReference type="AlphaFoldDB" id="A0A6N4TK10"/>
<evidence type="ECO:0000259" key="5">
    <source>
        <dbReference type="PROSITE" id="PS50893"/>
    </source>
</evidence>
<evidence type="ECO:0000256" key="3">
    <source>
        <dbReference type="SAM" id="Coils"/>
    </source>
</evidence>
<dbReference type="InterPro" id="IPR003593">
    <property type="entry name" value="AAA+_ATPase"/>
</dbReference>
<reference evidence="7" key="1">
    <citation type="submission" date="2019-05" db="EMBL/GenBank/DDBJ databases">
        <title>Complete genome sequencing of Absiella argi strain JCM 30884.</title>
        <authorList>
            <person name="Sakamoto M."/>
            <person name="Murakami T."/>
            <person name="Mori H."/>
        </authorList>
    </citation>
    <scope>NUCLEOTIDE SEQUENCE [LARGE SCALE GENOMIC DNA]</scope>
    <source>
        <strain evidence="7">JCM 30884</strain>
    </source>
</reference>
<gene>
    <name evidence="6" type="ORF">Aargi30884_20610</name>
</gene>
<evidence type="ECO:0000256" key="2">
    <source>
        <dbReference type="ARBA" id="ARBA00022840"/>
    </source>
</evidence>
<feature type="domain" description="ABC transporter" evidence="5">
    <location>
        <begin position="293"/>
        <end position="482"/>
    </location>
</feature>
<evidence type="ECO:0000256" key="1">
    <source>
        <dbReference type="ARBA" id="ARBA00022741"/>
    </source>
</evidence>
<dbReference type="SUPFAM" id="SSF52540">
    <property type="entry name" value="P-loop containing nucleoside triphosphate hydrolases"/>
    <property type="match status" value="2"/>
</dbReference>
<dbReference type="KEGG" id="aarg:Aargi30884_20610"/>
<evidence type="ECO:0000313" key="7">
    <source>
        <dbReference type="Proteomes" id="UP000464754"/>
    </source>
</evidence>
<accession>A0A6N4TK10</accession>
<dbReference type="GO" id="GO:0005524">
    <property type="term" value="F:ATP binding"/>
    <property type="evidence" value="ECO:0007669"/>
    <property type="project" value="UniProtKB-KW"/>
</dbReference>
<dbReference type="InterPro" id="IPR017871">
    <property type="entry name" value="ABC_transporter-like_CS"/>
</dbReference>
<dbReference type="CDD" id="cd03221">
    <property type="entry name" value="ABCF_EF-3"/>
    <property type="match status" value="2"/>
</dbReference>
<proteinExistence type="predicted"/>
<dbReference type="InterPro" id="IPR027417">
    <property type="entry name" value="P-loop_NTPase"/>
</dbReference>
<dbReference type="EMBL" id="AP019695">
    <property type="protein sequence ID" value="BBK23158.1"/>
    <property type="molecule type" value="Genomic_DNA"/>
</dbReference>
<name>A0A6N4TK10_9FIRM</name>
<dbReference type="Gene3D" id="3.40.50.300">
    <property type="entry name" value="P-loop containing nucleotide triphosphate hydrolases"/>
    <property type="match status" value="3"/>
</dbReference>
<dbReference type="InterPro" id="IPR051309">
    <property type="entry name" value="ABCF_ATPase"/>
</dbReference>
<keyword evidence="3" id="KW-0175">Coiled coil</keyword>
<dbReference type="NCBIfam" id="NF000355">
    <property type="entry name" value="ribo_prot_ABC_F"/>
    <property type="match status" value="1"/>
</dbReference>
<dbReference type="InterPro" id="IPR003439">
    <property type="entry name" value="ABC_transporter-like_ATP-bd"/>
</dbReference>
<feature type="coiled-coil region" evidence="3">
    <location>
        <begin position="185"/>
        <end position="219"/>
    </location>
</feature>
<dbReference type="GO" id="GO:0016887">
    <property type="term" value="F:ATP hydrolysis activity"/>
    <property type="evidence" value="ECO:0007669"/>
    <property type="project" value="InterPro"/>
</dbReference>
<dbReference type="PROSITE" id="PS50893">
    <property type="entry name" value="ABC_TRANSPORTER_2"/>
    <property type="match status" value="2"/>
</dbReference>
<feature type="domain" description="ABC transporter" evidence="5">
    <location>
        <begin position="5"/>
        <end position="196"/>
    </location>
</feature>
<keyword evidence="1" id="KW-0547">Nucleotide-binding</keyword>
<evidence type="ECO:0000256" key="4">
    <source>
        <dbReference type="SAM" id="MobiDB-lite"/>
    </source>
</evidence>
<evidence type="ECO:0000313" key="6">
    <source>
        <dbReference type="EMBL" id="BBK23158.1"/>
    </source>
</evidence>
<dbReference type="RefSeq" id="WP_163052225.1">
    <property type="nucleotide sequence ID" value="NZ_AP019695.1"/>
</dbReference>
<keyword evidence="7" id="KW-1185">Reference proteome</keyword>
<dbReference type="NCBIfam" id="NF000168">
    <property type="entry name" value="ABCF_Msr_all"/>
    <property type="match status" value="1"/>
</dbReference>
<sequence length="484" mass="55159">MELVIKAKNINLEYNGKDILDIDDLEIYSYDKIGIIGKNGAGKTTLLKVLMGQIKLDTADVRTYGEISYIPQLENIEIENIEDKSVLGKLNVHNLAGENLSGGEETKLKIAKAFSENNDVIFADEPTCNLDNESIEYITNTLKYYSGSVVVISHDRYFLDEVVNKIWEIENGKIKEYWGNYSDYLEQKELENQTQLRNYEQYISEKQRLEKIIDEKMKQAQKVGKSKRKHNTESGGRLAHQKSQGSKEKAIHKSAQAVMKRLESLEEVSKPVKDRQIHFRISSFLEMHNPVPISGDNLTKKMGDKVLFENTKFLIPLGKKVAITGANGTGKTTLLKMILNKENGIQISPKVQIGYFAQNGYKFEKDKNVLEFLKESSDYPVSEIRSMISMLGLEQNVITRKMQTLSGGEIVKILLCKMLLGRYNVLIMDEPNNYLDIPSIEALESLMRQYKGTIIFVSHDKRLVQNVADIIYEINNQKIIEIAQ</sequence>
<feature type="region of interest" description="Disordered" evidence="4">
    <location>
        <begin position="220"/>
        <end position="248"/>
    </location>
</feature>
<dbReference type="Pfam" id="PF12848">
    <property type="entry name" value="ABC_tran_Xtn"/>
    <property type="match status" value="1"/>
</dbReference>
<keyword evidence="2" id="KW-0067">ATP-binding</keyword>
<dbReference type="PANTHER" id="PTHR42855">
    <property type="entry name" value="ABC TRANSPORTER ATP-BINDING SUBUNIT"/>
    <property type="match status" value="1"/>
</dbReference>
<dbReference type="PANTHER" id="PTHR42855:SF2">
    <property type="entry name" value="DRUG RESISTANCE ABC TRANSPORTER,ATP-BINDING PROTEIN"/>
    <property type="match status" value="1"/>
</dbReference>
<dbReference type="PROSITE" id="PS00211">
    <property type="entry name" value="ABC_TRANSPORTER_1"/>
    <property type="match status" value="1"/>
</dbReference>
<protein>
    <submittedName>
        <fullName evidence="6">Msr family ABC-F type ribosomal protection protein</fullName>
    </submittedName>
</protein>
<organism evidence="6 7">
    <name type="scientific">Amedibacterium intestinale</name>
    <dbReference type="NCBI Taxonomy" id="2583452"/>
    <lineage>
        <taxon>Bacteria</taxon>
        <taxon>Bacillati</taxon>
        <taxon>Bacillota</taxon>
        <taxon>Erysipelotrichia</taxon>
        <taxon>Erysipelotrichales</taxon>
        <taxon>Erysipelotrichaceae</taxon>
        <taxon>Amedibacterium</taxon>
    </lineage>
</organism>
<dbReference type="Proteomes" id="UP000464754">
    <property type="component" value="Chromosome"/>
</dbReference>
<dbReference type="SMART" id="SM00382">
    <property type="entry name" value="AAA"/>
    <property type="match status" value="2"/>
</dbReference>